<dbReference type="Gene3D" id="3.30.200.20">
    <property type="entry name" value="Phosphorylase Kinase, domain 1"/>
    <property type="match status" value="1"/>
</dbReference>
<dbReference type="Proteomes" id="UP000022645">
    <property type="component" value="Unassembled WGS sequence"/>
</dbReference>
<dbReference type="PANTHER" id="PTHR22603">
    <property type="entry name" value="CHOLINE/ETHANOALAMINE KINASE"/>
    <property type="match status" value="1"/>
</dbReference>
<dbReference type="GO" id="GO:0005737">
    <property type="term" value="C:cytoplasm"/>
    <property type="evidence" value="ECO:0007669"/>
    <property type="project" value="TreeGrafter"/>
</dbReference>
<proteinExistence type="predicted"/>
<evidence type="ECO:0000313" key="2">
    <source>
        <dbReference type="EMBL" id="EUC58139.1"/>
    </source>
</evidence>
<dbReference type="SUPFAM" id="SSF46785">
    <property type="entry name" value="Winged helix' DNA-binding domain"/>
    <property type="match status" value="1"/>
</dbReference>
<gene>
    <name evidence="2" type="ORF">HMPREF0581_0239</name>
</gene>
<dbReference type="Gene3D" id="3.90.1200.10">
    <property type="match status" value="1"/>
</dbReference>
<organism evidence="2 3">
    <name type="scientific">Mogibacterium timidum ATCC 33093</name>
    <dbReference type="NCBI Taxonomy" id="1401079"/>
    <lineage>
        <taxon>Bacteria</taxon>
        <taxon>Bacillati</taxon>
        <taxon>Bacillota</taxon>
        <taxon>Clostridia</taxon>
        <taxon>Peptostreptococcales</taxon>
        <taxon>Anaerovoracaceae</taxon>
        <taxon>Mogibacterium</taxon>
    </lineage>
</organism>
<dbReference type="Gene3D" id="3.90.550.10">
    <property type="entry name" value="Spore Coat Polysaccharide Biosynthesis Protein SpsA, Chain A"/>
    <property type="match status" value="1"/>
</dbReference>
<dbReference type="Pfam" id="PF12804">
    <property type="entry name" value="NTP_transf_3"/>
    <property type="match status" value="1"/>
</dbReference>
<evidence type="ECO:0000259" key="1">
    <source>
        <dbReference type="Pfam" id="PF12804"/>
    </source>
</evidence>
<accession>X8J9A5</accession>
<keyword evidence="2" id="KW-0418">Kinase</keyword>
<evidence type="ECO:0000313" key="3">
    <source>
        <dbReference type="Proteomes" id="UP000022645"/>
    </source>
</evidence>
<dbReference type="InterPro" id="IPR036390">
    <property type="entry name" value="WH_DNA-bd_sf"/>
</dbReference>
<dbReference type="GO" id="GO:0016779">
    <property type="term" value="F:nucleotidyltransferase activity"/>
    <property type="evidence" value="ECO:0007669"/>
    <property type="project" value="UniProtKB-ARBA"/>
</dbReference>
<dbReference type="SUPFAM" id="SSF53448">
    <property type="entry name" value="Nucleotide-diphospho-sugar transferases"/>
    <property type="match status" value="1"/>
</dbReference>
<dbReference type="SUPFAM" id="SSF56112">
    <property type="entry name" value="Protein kinase-like (PK-like)"/>
    <property type="match status" value="1"/>
</dbReference>
<dbReference type="InterPro" id="IPR025877">
    <property type="entry name" value="MobA-like_NTP_Trfase"/>
</dbReference>
<dbReference type="PANTHER" id="PTHR22603:SF66">
    <property type="entry name" value="ETHANOLAMINE KINASE"/>
    <property type="match status" value="1"/>
</dbReference>
<feature type="domain" description="MobA-like NTP transferase" evidence="1">
    <location>
        <begin position="77"/>
        <end position="173"/>
    </location>
</feature>
<dbReference type="EMBL" id="JALU01000003">
    <property type="protein sequence ID" value="EUC58139.1"/>
    <property type="molecule type" value="Genomic_DNA"/>
</dbReference>
<protein>
    <submittedName>
        <fullName evidence="2">Choline/ethanolamine kinase</fullName>
    </submittedName>
</protein>
<dbReference type="AlphaFoldDB" id="X8J9A5"/>
<dbReference type="InterPro" id="IPR036388">
    <property type="entry name" value="WH-like_DNA-bd_sf"/>
</dbReference>
<keyword evidence="2" id="KW-0808">Transferase</keyword>
<dbReference type="CDD" id="cd05151">
    <property type="entry name" value="ChoK-like"/>
    <property type="match status" value="1"/>
</dbReference>
<name>X8J9A5_9FIRM</name>
<dbReference type="GO" id="GO:0004305">
    <property type="term" value="F:ethanolamine kinase activity"/>
    <property type="evidence" value="ECO:0007669"/>
    <property type="project" value="TreeGrafter"/>
</dbReference>
<reference evidence="2 3" key="1">
    <citation type="submission" date="2014-01" db="EMBL/GenBank/DDBJ databases">
        <authorList>
            <person name="Durkin A.S."/>
            <person name="McCorrison J."/>
            <person name="Torralba M."/>
            <person name="Gillis M."/>
            <person name="Haft D.H."/>
            <person name="Methe B."/>
            <person name="Sutton G."/>
            <person name="Nelson K.E."/>
        </authorList>
    </citation>
    <scope>NUCLEOTIDE SEQUENCE [LARGE SCALE GENOMIC DNA]</scope>
    <source>
        <strain evidence="2 3">ATCC 33093</strain>
    </source>
</reference>
<dbReference type="Gene3D" id="1.10.10.10">
    <property type="entry name" value="Winged helix-like DNA-binding domain superfamily/Winged helix DNA-binding domain"/>
    <property type="match status" value="1"/>
</dbReference>
<dbReference type="Pfam" id="PF01633">
    <property type="entry name" value="Choline_kinase"/>
    <property type="match status" value="1"/>
</dbReference>
<dbReference type="PATRIC" id="fig|1401079.3.peg.206"/>
<dbReference type="InterPro" id="IPR029044">
    <property type="entry name" value="Nucleotide-diphossugar_trans"/>
</dbReference>
<dbReference type="GO" id="GO:0006646">
    <property type="term" value="P:phosphatidylethanolamine biosynthetic process"/>
    <property type="evidence" value="ECO:0007669"/>
    <property type="project" value="TreeGrafter"/>
</dbReference>
<comment type="caution">
    <text evidence="2">The sequence shown here is derived from an EMBL/GenBank/DDBJ whole genome shotgun (WGS) entry which is preliminary data.</text>
</comment>
<sequence length="595" mass="68337">MRCDMKVKLSTTELDVLKTLNNSEGATQREIAEANGASLGSINGAIVKLKELGYVGADNCITTKAIELLEGTKPQNAVILAAGFGMRMVPINTVYPKAMLKVHGEVLIERLIRQLHEAGIHKIYVVVGFMKESFEYLIDEYGVNLITNSDYASKENLHSLKLASKHLGNTYVIPSDIWFRENPFSQCEPYSWYMVSDSKSAHSKVKLNRNKEIVNVGNSANKQLKMLGIAYVTSEDADEVRRRITKFSNRDDCFWEDALYTETRPRKMILFGKKVPENYAVGINTYDQLCAFDSDSESLQSDAIDILAKVFDVDTSEITNIEVLKKGMTNRSFLFRCKGEKYIMRIPGEGTERLINRSHEYQVYEVIKDKGISDDILYFGVESGYKVTKFIENTRTCDPENWKEVAECMNVLKNFHNLDLKVDHDFDIFGEIDLYEGLWGENKSIYRDYNKTKDKIYQLKDFIESLNPHRCLTHIDAVPDNFLFCDGGSGEIDIRIIDWEYAGMQDPHVDLAMFSLYSMYTKEEVDRLNDLYFDGKCEDVIRAKIYAYIAACGLLWSNWCEYKRQLGVEFGEYSLKQYRYAKEYYKHASALIESL</sequence>
<dbReference type="InterPro" id="IPR011009">
    <property type="entry name" value="Kinase-like_dom_sf"/>
</dbReference>